<organism evidence="1 2">
    <name type="scientific">Camellia lanceoleosa</name>
    <dbReference type="NCBI Taxonomy" id="1840588"/>
    <lineage>
        <taxon>Eukaryota</taxon>
        <taxon>Viridiplantae</taxon>
        <taxon>Streptophyta</taxon>
        <taxon>Embryophyta</taxon>
        <taxon>Tracheophyta</taxon>
        <taxon>Spermatophyta</taxon>
        <taxon>Magnoliopsida</taxon>
        <taxon>eudicotyledons</taxon>
        <taxon>Gunneridae</taxon>
        <taxon>Pentapetalae</taxon>
        <taxon>asterids</taxon>
        <taxon>Ericales</taxon>
        <taxon>Theaceae</taxon>
        <taxon>Camellia</taxon>
    </lineage>
</organism>
<keyword evidence="2" id="KW-1185">Reference proteome</keyword>
<protein>
    <submittedName>
        <fullName evidence="1">Uncharacterized protein</fullName>
    </submittedName>
</protein>
<evidence type="ECO:0000313" key="2">
    <source>
        <dbReference type="Proteomes" id="UP001060215"/>
    </source>
</evidence>
<evidence type="ECO:0000313" key="1">
    <source>
        <dbReference type="EMBL" id="KAI8015590.1"/>
    </source>
</evidence>
<dbReference type="Proteomes" id="UP001060215">
    <property type="component" value="Chromosome 4"/>
</dbReference>
<name>A0ACC0HRH3_9ERIC</name>
<dbReference type="EMBL" id="CM045761">
    <property type="protein sequence ID" value="KAI8015590.1"/>
    <property type="molecule type" value="Genomic_DNA"/>
</dbReference>
<proteinExistence type="predicted"/>
<gene>
    <name evidence="1" type="ORF">LOK49_LG05G01150</name>
</gene>
<reference evidence="1 2" key="1">
    <citation type="journal article" date="2022" name="Plant J.">
        <title>Chromosome-level genome of Camellia lanceoleosa provides a valuable resource for understanding genome evolution and self-incompatibility.</title>
        <authorList>
            <person name="Gong W."/>
            <person name="Xiao S."/>
            <person name="Wang L."/>
            <person name="Liao Z."/>
            <person name="Chang Y."/>
            <person name="Mo W."/>
            <person name="Hu G."/>
            <person name="Li W."/>
            <person name="Zhao G."/>
            <person name="Zhu H."/>
            <person name="Hu X."/>
            <person name="Ji K."/>
            <person name="Xiang X."/>
            <person name="Song Q."/>
            <person name="Yuan D."/>
            <person name="Jin S."/>
            <person name="Zhang L."/>
        </authorList>
    </citation>
    <scope>NUCLEOTIDE SEQUENCE [LARGE SCALE GENOMIC DNA]</scope>
    <source>
        <strain evidence="1">SQ_2022a</strain>
    </source>
</reference>
<accession>A0ACC0HRH3</accession>
<sequence length="138" mass="15644">MAKGLFGLKGEFSAIVFLAMVQDEVVLVTVYRFCFMTPTLYYIYRAEVDKLTVNRITSNTHCYLDIWMVSLDGRNLRWVEVFFVPVGTEVTVSGRRRGCVCVVNGKGKNEVEINIGINGYIWKTDILAPSSNVFSEEL</sequence>
<comment type="caution">
    <text evidence="1">The sequence shown here is derived from an EMBL/GenBank/DDBJ whole genome shotgun (WGS) entry which is preliminary data.</text>
</comment>